<evidence type="ECO:0000256" key="1">
    <source>
        <dbReference type="SAM" id="MobiDB-lite"/>
    </source>
</evidence>
<organism evidence="2 3">
    <name type="scientific">Stephania cephalantha</name>
    <dbReference type="NCBI Taxonomy" id="152367"/>
    <lineage>
        <taxon>Eukaryota</taxon>
        <taxon>Viridiplantae</taxon>
        <taxon>Streptophyta</taxon>
        <taxon>Embryophyta</taxon>
        <taxon>Tracheophyta</taxon>
        <taxon>Spermatophyta</taxon>
        <taxon>Magnoliopsida</taxon>
        <taxon>Ranunculales</taxon>
        <taxon>Menispermaceae</taxon>
        <taxon>Menispermoideae</taxon>
        <taxon>Cissampelideae</taxon>
        <taxon>Stephania</taxon>
    </lineage>
</organism>
<name>A0AAP0JG17_9MAGN</name>
<evidence type="ECO:0000313" key="2">
    <source>
        <dbReference type="EMBL" id="KAK9132257.1"/>
    </source>
</evidence>
<feature type="region of interest" description="Disordered" evidence="1">
    <location>
        <begin position="238"/>
        <end position="257"/>
    </location>
</feature>
<proteinExistence type="predicted"/>
<feature type="compositionally biased region" description="Acidic residues" evidence="1">
    <location>
        <begin position="248"/>
        <end position="257"/>
    </location>
</feature>
<protein>
    <submittedName>
        <fullName evidence="2">Uncharacterized protein</fullName>
    </submittedName>
</protein>
<comment type="caution">
    <text evidence="2">The sequence shown here is derived from an EMBL/GenBank/DDBJ whole genome shotgun (WGS) entry which is preliminary data.</text>
</comment>
<dbReference type="AlphaFoldDB" id="A0AAP0JG17"/>
<reference evidence="2 3" key="1">
    <citation type="submission" date="2024-01" db="EMBL/GenBank/DDBJ databases">
        <title>Genome assemblies of Stephania.</title>
        <authorList>
            <person name="Yang L."/>
        </authorList>
    </citation>
    <scope>NUCLEOTIDE SEQUENCE [LARGE SCALE GENOMIC DNA]</scope>
    <source>
        <strain evidence="2">JXDWG</strain>
        <tissue evidence="2">Leaf</tissue>
    </source>
</reference>
<feature type="region of interest" description="Disordered" evidence="1">
    <location>
        <begin position="202"/>
        <end position="229"/>
    </location>
</feature>
<dbReference type="EMBL" id="JBBNAG010000005">
    <property type="protein sequence ID" value="KAK9132257.1"/>
    <property type="molecule type" value="Genomic_DNA"/>
</dbReference>
<sequence>MSKEARENGEGVKEERGLAFTIKIPGSTVGWVISNFKRVTNTITNAKRRTLRFGEETLFIQRQQNAGGNAMKIWKDRKWVSTLLNSILPAWDECLGRELKSLLKVQGAPWQGCKRGAVGEGSSEKNMGQLGTKKGAPQFEIQIERNTIRCPECYVEGSESQKTKMQKENEGEEYILFGGESVGELERKRTGRCSLCYVEEEEESTLKGKKKGSVESAGEQEDSDADVGSCELLTLEESGVEEQHGQQVEEEEIWQVD</sequence>
<dbReference type="Proteomes" id="UP001419268">
    <property type="component" value="Unassembled WGS sequence"/>
</dbReference>
<gene>
    <name evidence="2" type="ORF">Scep_011785</name>
</gene>
<accession>A0AAP0JG17</accession>
<keyword evidence="3" id="KW-1185">Reference proteome</keyword>
<evidence type="ECO:0000313" key="3">
    <source>
        <dbReference type="Proteomes" id="UP001419268"/>
    </source>
</evidence>